<dbReference type="GO" id="GO:0016020">
    <property type="term" value="C:membrane"/>
    <property type="evidence" value="ECO:0007669"/>
    <property type="project" value="TreeGrafter"/>
</dbReference>
<feature type="transmembrane region" description="Helical" evidence="1">
    <location>
        <begin position="219"/>
        <end position="237"/>
    </location>
</feature>
<dbReference type="InterPro" id="IPR050879">
    <property type="entry name" value="Acyltransferase_3"/>
</dbReference>
<reference evidence="3 4" key="1">
    <citation type="submission" date="2018-03" db="EMBL/GenBank/DDBJ databases">
        <authorList>
            <person name="Keele B.F."/>
        </authorList>
    </citation>
    <scope>NUCLEOTIDE SEQUENCE [LARGE SCALE GENOMIC DNA]</scope>
    <source>
        <strain evidence="3 4">AU19729</strain>
    </source>
</reference>
<dbReference type="Pfam" id="PF01757">
    <property type="entry name" value="Acyl_transf_3"/>
    <property type="match status" value="1"/>
</dbReference>
<comment type="caution">
    <text evidence="3">The sequence shown here is derived from an EMBL/GenBank/DDBJ whole genome shotgun (WGS) entry which is preliminary data.</text>
</comment>
<evidence type="ECO:0000313" key="3">
    <source>
        <dbReference type="EMBL" id="PRF54700.1"/>
    </source>
</evidence>
<dbReference type="PANTHER" id="PTHR23028">
    <property type="entry name" value="ACETYLTRANSFERASE"/>
    <property type="match status" value="1"/>
</dbReference>
<feature type="transmembrane region" description="Helical" evidence="1">
    <location>
        <begin position="81"/>
        <end position="103"/>
    </location>
</feature>
<dbReference type="PANTHER" id="PTHR23028:SF53">
    <property type="entry name" value="ACYL_TRANSF_3 DOMAIN-CONTAINING PROTEIN"/>
    <property type="match status" value="1"/>
</dbReference>
<dbReference type="InterPro" id="IPR002656">
    <property type="entry name" value="Acyl_transf_3_dom"/>
</dbReference>
<keyword evidence="1" id="KW-1133">Transmembrane helix</keyword>
<dbReference type="GO" id="GO:0009103">
    <property type="term" value="P:lipopolysaccharide biosynthetic process"/>
    <property type="evidence" value="ECO:0007669"/>
    <property type="project" value="TreeGrafter"/>
</dbReference>
<dbReference type="EMBL" id="PVGH01000107">
    <property type="protein sequence ID" value="PRF54700.1"/>
    <property type="molecule type" value="Genomic_DNA"/>
</dbReference>
<organism evidence="3 4">
    <name type="scientific">Burkholderia multivorans</name>
    <dbReference type="NCBI Taxonomy" id="87883"/>
    <lineage>
        <taxon>Bacteria</taxon>
        <taxon>Pseudomonadati</taxon>
        <taxon>Pseudomonadota</taxon>
        <taxon>Betaproteobacteria</taxon>
        <taxon>Burkholderiales</taxon>
        <taxon>Burkholderiaceae</taxon>
        <taxon>Burkholderia</taxon>
        <taxon>Burkholderia cepacia complex</taxon>
    </lineage>
</organism>
<feature type="domain" description="Acyltransferase 3" evidence="2">
    <location>
        <begin position="5"/>
        <end position="333"/>
    </location>
</feature>
<dbReference type="GO" id="GO:0016747">
    <property type="term" value="F:acyltransferase activity, transferring groups other than amino-acyl groups"/>
    <property type="evidence" value="ECO:0007669"/>
    <property type="project" value="InterPro"/>
</dbReference>
<feature type="transmembrane region" description="Helical" evidence="1">
    <location>
        <begin position="125"/>
        <end position="145"/>
    </location>
</feature>
<proteinExistence type="predicted"/>
<evidence type="ECO:0000256" key="1">
    <source>
        <dbReference type="SAM" id="Phobius"/>
    </source>
</evidence>
<keyword evidence="1" id="KW-0812">Transmembrane</keyword>
<sequence length="365" mass="41581">MKHIRGIDGLRAIAILCVLTEHTFLNYFSYIWGFSGNSIGGVGVSIFFVISGFLITSILLRERDSGESSGVLFARFYLRRALRIFPIYYIVIAAGSLLGWQWFREISGWHLLYLTNFYVALHDHWIGFAGHFWSLAVEEQFYLIWPAILFFTPRRHALPIIVSFILIGAISGPLMAVYGASELQTYVLPFPHFDELGLGALLAYATTYHRELVERARPTAWQLFAFLVVAVAFYYGLNYKSYSPLGDYVNRHMFDALAAACILVCVSDRGTLALVRLLELWPLKQLGKISYGVYLYHNLIPLIYQNTRFSNENAHSVFGFFVYLGTTIGMAVVSWHLIEKPILSLKPKIDLLVASFRPRQLPHTE</sequence>
<feature type="transmembrane region" description="Helical" evidence="1">
    <location>
        <begin position="38"/>
        <end position="60"/>
    </location>
</feature>
<dbReference type="AlphaFoldDB" id="A0A2S9MBH2"/>
<accession>A0A2S9MBH2</accession>
<feature type="transmembrane region" description="Helical" evidence="1">
    <location>
        <begin position="12"/>
        <end position="32"/>
    </location>
</feature>
<keyword evidence="1" id="KW-0472">Membrane</keyword>
<feature type="transmembrane region" description="Helical" evidence="1">
    <location>
        <begin position="157"/>
        <end position="180"/>
    </location>
</feature>
<protein>
    <recommendedName>
        <fullName evidence="2">Acyltransferase 3 domain-containing protein</fullName>
    </recommendedName>
</protein>
<name>A0A2S9MBH2_9BURK</name>
<gene>
    <name evidence="3" type="ORF">C6Q15_28500</name>
</gene>
<dbReference type="Proteomes" id="UP000238982">
    <property type="component" value="Unassembled WGS sequence"/>
</dbReference>
<evidence type="ECO:0000259" key="2">
    <source>
        <dbReference type="Pfam" id="PF01757"/>
    </source>
</evidence>
<evidence type="ECO:0000313" key="4">
    <source>
        <dbReference type="Proteomes" id="UP000238982"/>
    </source>
</evidence>
<dbReference type="RefSeq" id="WP_105796170.1">
    <property type="nucleotide sequence ID" value="NZ_JAHPOF010000011.1"/>
</dbReference>
<feature type="transmembrane region" description="Helical" evidence="1">
    <location>
        <begin position="317"/>
        <end position="338"/>
    </location>
</feature>